<organism evidence="4 5">
    <name type="scientific">Halorussus gelatinilyticus</name>
    <dbReference type="NCBI Taxonomy" id="2937524"/>
    <lineage>
        <taxon>Archaea</taxon>
        <taxon>Methanobacteriati</taxon>
        <taxon>Methanobacteriota</taxon>
        <taxon>Stenosarchaea group</taxon>
        <taxon>Halobacteria</taxon>
        <taxon>Halobacteriales</taxon>
        <taxon>Haladaptataceae</taxon>
        <taxon>Halorussus</taxon>
    </lineage>
</organism>
<keyword evidence="5" id="KW-1185">Reference proteome</keyword>
<keyword evidence="3" id="KW-0472">Membrane</keyword>
<dbReference type="AlphaFoldDB" id="A0A8U0IQI7"/>
<feature type="coiled-coil region" evidence="1">
    <location>
        <begin position="156"/>
        <end position="226"/>
    </location>
</feature>
<dbReference type="EMBL" id="CP096658">
    <property type="protein sequence ID" value="UPW02289.1"/>
    <property type="molecule type" value="Genomic_DNA"/>
</dbReference>
<evidence type="ECO:0000256" key="3">
    <source>
        <dbReference type="SAM" id="Phobius"/>
    </source>
</evidence>
<reference evidence="4" key="1">
    <citation type="submission" date="2022-04" db="EMBL/GenBank/DDBJ databases">
        <title>Diverse halophilic archaea isolated from saline environments.</title>
        <authorList>
            <person name="Cui H.-L."/>
        </authorList>
    </citation>
    <scope>NUCLEOTIDE SEQUENCE</scope>
    <source>
        <strain evidence="4">XZYJT40</strain>
    </source>
</reference>
<feature type="transmembrane region" description="Helical" evidence="3">
    <location>
        <begin position="69"/>
        <end position="88"/>
    </location>
</feature>
<evidence type="ECO:0000256" key="1">
    <source>
        <dbReference type="SAM" id="Coils"/>
    </source>
</evidence>
<feature type="compositionally biased region" description="Basic and acidic residues" evidence="2">
    <location>
        <begin position="515"/>
        <end position="539"/>
    </location>
</feature>
<keyword evidence="3" id="KW-1133">Transmembrane helix</keyword>
<keyword evidence="1" id="KW-0175">Coiled coil</keyword>
<feature type="region of interest" description="Disordered" evidence="2">
    <location>
        <begin position="491"/>
        <end position="539"/>
    </location>
</feature>
<evidence type="ECO:0000313" key="4">
    <source>
        <dbReference type="EMBL" id="UPW02289.1"/>
    </source>
</evidence>
<feature type="transmembrane region" description="Helical" evidence="3">
    <location>
        <begin position="95"/>
        <end position="116"/>
    </location>
</feature>
<accession>A0A8U0IQI7</accession>
<dbReference type="RefSeq" id="WP_248656673.1">
    <property type="nucleotide sequence ID" value="NZ_CP096658.1"/>
</dbReference>
<protein>
    <submittedName>
        <fullName evidence="4">Uncharacterized protein</fullName>
    </submittedName>
</protein>
<evidence type="ECO:0000256" key="2">
    <source>
        <dbReference type="SAM" id="MobiDB-lite"/>
    </source>
</evidence>
<keyword evidence="3" id="KW-0812">Transmembrane</keyword>
<feature type="transmembrane region" description="Helical" evidence="3">
    <location>
        <begin position="12"/>
        <end position="33"/>
    </location>
</feature>
<sequence length="638" mass="69342">MATGRETKTTLAAWGLAGVPILATFVQTTLAMLETTLGSAGLGGIQGAIRSIAVFDAAAVLMWKSPTLVFGLFILIAGAWVAQGVAQFGRRNRDVTFAAAGLVSVLFFALFFGVYAPMFGMDVPTVQVVGFFAVPVLAAGAAIAAALRHDWDEKVVEEKSAELAEVASELDEKRETFEETYRRRIGDLDALSEVAPTGVERAEEDRREFRRECDDIAADLDAAERQSAEELRVEAASLRSRVDSLDPEAEIERIGDDLRDRVASGVKTTYGTVQCWSRYDRAYELVNLPGRFREIDVPAFDASVHIDRVSDVLLDRVEAGDDLQTVGAAVEQVDDHVERIEAHVGEREAAFAEAAEPVESDLETVEAKIERFDGRVADRLAELAIEGRHDDLPSVRTVRSELDAGKDDLHDCRFDDAERRAESAAADASDLVTLVEFVWSVVGTIDHGGERVSLPSGVDETLLAELRPAFERDYDVDVRVEGGAVRLAYPDGPATAESDAAPAAVGSRSVGVTESRSDGEADGREASGRDARDRRGERARPEEIIDSVLFVLRELKNAGRETDGDRAELQTDDLPESVATPAVLSQLEQFGTRQTDVVAEFDVQEGAPPGFVELVPEDGTSTDRAIDALHERYQEQYA</sequence>
<dbReference type="GeneID" id="72190070"/>
<dbReference type="KEGG" id="haxz:M0R88_09405"/>
<evidence type="ECO:0000313" key="5">
    <source>
        <dbReference type="Proteomes" id="UP000830434"/>
    </source>
</evidence>
<name>A0A8U0IQI7_9EURY</name>
<proteinExistence type="predicted"/>
<feature type="compositionally biased region" description="Low complexity" evidence="2">
    <location>
        <begin position="494"/>
        <end position="504"/>
    </location>
</feature>
<gene>
    <name evidence="4" type="ORF">M0R88_09405</name>
</gene>
<dbReference type="Proteomes" id="UP000830434">
    <property type="component" value="Chromosome"/>
</dbReference>